<comment type="similarity">
    <text evidence="2">Belongs to the CPA3 antiporters (TC 2.A.63) subunit E family.</text>
</comment>
<proteinExistence type="inferred from homology"/>
<keyword evidence="5 7" id="KW-1133">Transmembrane helix</keyword>
<comment type="subcellular location">
    <subcellularLocation>
        <location evidence="1">Cell membrane</location>
        <topology evidence="1">Multi-pass membrane protein</topology>
    </subcellularLocation>
</comment>
<keyword evidence="6 7" id="KW-0472">Membrane</keyword>
<dbReference type="EMBL" id="JBHMEI010000001">
    <property type="protein sequence ID" value="MFB9199640.1"/>
    <property type="molecule type" value="Genomic_DNA"/>
</dbReference>
<evidence type="ECO:0000256" key="7">
    <source>
        <dbReference type="SAM" id="Phobius"/>
    </source>
</evidence>
<gene>
    <name evidence="8" type="ORF">ACFFV7_00435</name>
</gene>
<accession>A0ABV5I6T3</accession>
<evidence type="ECO:0000313" key="9">
    <source>
        <dbReference type="Proteomes" id="UP001589647"/>
    </source>
</evidence>
<evidence type="ECO:0000313" key="8">
    <source>
        <dbReference type="EMBL" id="MFB9199640.1"/>
    </source>
</evidence>
<dbReference type="InterPro" id="IPR002758">
    <property type="entry name" value="Cation_antiport_E"/>
</dbReference>
<feature type="transmembrane region" description="Helical" evidence="7">
    <location>
        <begin position="36"/>
        <end position="57"/>
    </location>
</feature>
<evidence type="ECO:0000256" key="2">
    <source>
        <dbReference type="ARBA" id="ARBA00006228"/>
    </source>
</evidence>
<feature type="transmembrane region" description="Helical" evidence="7">
    <location>
        <begin position="12"/>
        <end position="30"/>
    </location>
</feature>
<keyword evidence="9" id="KW-1185">Reference proteome</keyword>
<keyword evidence="4 7" id="KW-0812">Transmembrane</keyword>
<organism evidence="8 9">
    <name type="scientific">Nonomuraea spiralis</name>
    <dbReference type="NCBI Taxonomy" id="46182"/>
    <lineage>
        <taxon>Bacteria</taxon>
        <taxon>Bacillati</taxon>
        <taxon>Actinomycetota</taxon>
        <taxon>Actinomycetes</taxon>
        <taxon>Streptosporangiales</taxon>
        <taxon>Streptosporangiaceae</taxon>
        <taxon>Nonomuraea</taxon>
    </lineage>
</organism>
<evidence type="ECO:0000256" key="1">
    <source>
        <dbReference type="ARBA" id="ARBA00004651"/>
    </source>
</evidence>
<sequence>MSERLLAPRLFGRRVPLPLVAWLTLVWVTLWGELSAGNVLGGLATALVVTWLLPLPVLDPGIRVRPLPLVRFLVWFGWDLFLSTVRVVQWVVRPGDPPTWLVRVRLRTSSESMTVMIMVALSTVPGSLVVEAYMDRKELLLHVLGMAGEGVPDAVRRDVAGLESRIVAAFGTRADREELR</sequence>
<dbReference type="RefSeq" id="WP_189645353.1">
    <property type="nucleotide sequence ID" value="NZ_BMRC01000001.1"/>
</dbReference>
<reference evidence="8 9" key="1">
    <citation type="submission" date="2024-09" db="EMBL/GenBank/DDBJ databases">
        <authorList>
            <person name="Sun Q."/>
            <person name="Mori K."/>
        </authorList>
    </citation>
    <scope>NUCLEOTIDE SEQUENCE [LARGE SCALE GENOMIC DNA]</scope>
    <source>
        <strain evidence="8 9">CCM 3426</strain>
    </source>
</reference>
<name>A0ABV5I6T3_9ACTN</name>
<evidence type="ECO:0000256" key="4">
    <source>
        <dbReference type="ARBA" id="ARBA00022692"/>
    </source>
</evidence>
<keyword evidence="3" id="KW-1003">Cell membrane</keyword>
<dbReference type="PANTHER" id="PTHR34584:SF1">
    <property type="entry name" value="NA(+)_H(+) ANTIPORTER SUBUNIT E1"/>
    <property type="match status" value="1"/>
</dbReference>
<evidence type="ECO:0000256" key="5">
    <source>
        <dbReference type="ARBA" id="ARBA00022989"/>
    </source>
</evidence>
<evidence type="ECO:0000256" key="3">
    <source>
        <dbReference type="ARBA" id="ARBA00022475"/>
    </source>
</evidence>
<dbReference type="NCBIfam" id="NF006521">
    <property type="entry name" value="PRK08965.1-5"/>
    <property type="match status" value="1"/>
</dbReference>
<protein>
    <submittedName>
        <fullName evidence="8">Na+/H+ antiporter subunit E</fullName>
    </submittedName>
</protein>
<dbReference type="Proteomes" id="UP001589647">
    <property type="component" value="Unassembled WGS sequence"/>
</dbReference>
<dbReference type="Pfam" id="PF01899">
    <property type="entry name" value="MNHE"/>
    <property type="match status" value="1"/>
</dbReference>
<comment type="caution">
    <text evidence="8">The sequence shown here is derived from an EMBL/GenBank/DDBJ whole genome shotgun (WGS) entry which is preliminary data.</text>
</comment>
<dbReference type="PANTHER" id="PTHR34584">
    <property type="entry name" value="NA(+)/H(+) ANTIPORTER SUBUNIT E1"/>
    <property type="match status" value="1"/>
</dbReference>
<evidence type="ECO:0000256" key="6">
    <source>
        <dbReference type="ARBA" id="ARBA00023136"/>
    </source>
</evidence>